<evidence type="ECO:0000313" key="2">
    <source>
        <dbReference type="Proteomes" id="UP000177521"/>
    </source>
</evidence>
<reference evidence="1 2" key="1">
    <citation type="journal article" date="2016" name="Nat. Commun.">
        <title>Thousands of microbial genomes shed light on interconnected biogeochemical processes in an aquifer system.</title>
        <authorList>
            <person name="Anantharaman K."/>
            <person name="Brown C.T."/>
            <person name="Hug L.A."/>
            <person name="Sharon I."/>
            <person name="Castelle C.J."/>
            <person name="Probst A.J."/>
            <person name="Thomas B.C."/>
            <person name="Singh A."/>
            <person name="Wilkins M.J."/>
            <person name="Karaoz U."/>
            <person name="Brodie E.L."/>
            <person name="Williams K.H."/>
            <person name="Hubbard S.S."/>
            <person name="Banfield J.F."/>
        </authorList>
    </citation>
    <scope>NUCLEOTIDE SEQUENCE [LARGE SCALE GENOMIC DNA]</scope>
</reference>
<comment type="caution">
    <text evidence="1">The sequence shown here is derived from an EMBL/GenBank/DDBJ whole genome shotgun (WGS) entry which is preliminary data.</text>
</comment>
<dbReference type="EMBL" id="MEWS01000012">
    <property type="protein sequence ID" value="OGC82681.1"/>
    <property type="molecule type" value="Genomic_DNA"/>
</dbReference>
<protein>
    <submittedName>
        <fullName evidence="1">Uncharacterized protein</fullName>
    </submittedName>
</protein>
<dbReference type="Proteomes" id="UP000177521">
    <property type="component" value="Unassembled WGS sequence"/>
</dbReference>
<evidence type="ECO:0000313" key="1">
    <source>
        <dbReference type="EMBL" id="OGC82681.1"/>
    </source>
</evidence>
<accession>A0A1F4XLY0</accession>
<name>A0A1F4XLY0_9BACT</name>
<proteinExistence type="predicted"/>
<sequence>MAAEKELKNIFQDRSGVLGVDTDQTRYQQVEEIEDPADNEVVNFCKDCQKLVVLKRRRRRNYCSVCDGYAIFIGTKRGLKHHFRLKRLESADQQKRETEEQTKK</sequence>
<dbReference type="AlphaFoldDB" id="A0A1F4XLY0"/>
<organism evidence="1 2">
    <name type="scientific">Candidatus Abawacabacteria bacterium RIFCSPHIGHO2_01_FULL_46_8</name>
    <dbReference type="NCBI Taxonomy" id="1817815"/>
    <lineage>
        <taxon>Bacteria</taxon>
        <taxon>Candidatus Abawacaibacteriota</taxon>
    </lineage>
</organism>
<gene>
    <name evidence="1" type="ORF">A2788_02670</name>
</gene>